<dbReference type="AlphaFoldDB" id="A0A182TCH0"/>
<evidence type="ECO:0000256" key="1">
    <source>
        <dbReference type="SAM" id="MobiDB-lite"/>
    </source>
</evidence>
<dbReference type="VEuPathDB" id="VectorBase:AMAM024092"/>
<feature type="region of interest" description="Disordered" evidence="1">
    <location>
        <begin position="74"/>
        <end position="108"/>
    </location>
</feature>
<evidence type="ECO:0000313" key="3">
    <source>
        <dbReference type="Proteomes" id="UP000075901"/>
    </source>
</evidence>
<keyword evidence="3" id="KW-1185">Reference proteome</keyword>
<sequence length="125" mass="13868">MTFTDCTTLCLTRPNRRPCAVGWLGVRAFVWFSACVHTSIIISDVTIGLVTLPAPSGGPSPAPASLGQRRWRHRLREAGRANAGPHQQQRPPHHHFYSPVPPSTDDKMKYLTAGHRESYSLVARK</sequence>
<proteinExistence type="predicted"/>
<dbReference type="EnsemblMetazoa" id="AMAM024092-RA">
    <property type="protein sequence ID" value="AMAM024092-PA"/>
    <property type="gene ID" value="AMAM024092"/>
</dbReference>
<dbReference type="Proteomes" id="UP000075901">
    <property type="component" value="Unassembled WGS sequence"/>
</dbReference>
<protein>
    <submittedName>
        <fullName evidence="2">Uncharacterized protein</fullName>
    </submittedName>
</protein>
<accession>A0A182TCH0</accession>
<reference evidence="2" key="2">
    <citation type="submission" date="2020-05" db="UniProtKB">
        <authorList>
            <consortium name="EnsemblMetazoa"/>
        </authorList>
    </citation>
    <scope>IDENTIFICATION</scope>
    <source>
        <strain evidence="2">maculatus3</strain>
    </source>
</reference>
<name>A0A182TCH0_9DIPT</name>
<reference evidence="3" key="1">
    <citation type="submission" date="2013-09" db="EMBL/GenBank/DDBJ databases">
        <title>The Genome Sequence of Anopheles maculatus species B.</title>
        <authorList>
            <consortium name="The Broad Institute Genomics Platform"/>
            <person name="Neafsey D.E."/>
            <person name="Besansky N."/>
            <person name="Howell P."/>
            <person name="Walton C."/>
            <person name="Young S.K."/>
            <person name="Zeng Q."/>
            <person name="Gargeya S."/>
            <person name="Fitzgerald M."/>
            <person name="Haas B."/>
            <person name="Abouelleil A."/>
            <person name="Allen A.W."/>
            <person name="Alvarado L."/>
            <person name="Arachchi H.M."/>
            <person name="Berlin A.M."/>
            <person name="Chapman S.B."/>
            <person name="Gainer-Dewar J."/>
            <person name="Goldberg J."/>
            <person name="Griggs A."/>
            <person name="Gujja S."/>
            <person name="Hansen M."/>
            <person name="Howarth C."/>
            <person name="Imamovic A."/>
            <person name="Ireland A."/>
            <person name="Larimer J."/>
            <person name="McCowan C."/>
            <person name="Murphy C."/>
            <person name="Pearson M."/>
            <person name="Poon T.W."/>
            <person name="Priest M."/>
            <person name="Roberts A."/>
            <person name="Saif S."/>
            <person name="Shea T."/>
            <person name="Sisk P."/>
            <person name="Sykes S."/>
            <person name="Wortman J."/>
            <person name="Nusbaum C."/>
            <person name="Birren B."/>
        </authorList>
    </citation>
    <scope>NUCLEOTIDE SEQUENCE [LARGE SCALE GENOMIC DNA]</scope>
    <source>
        <strain evidence="3">maculatus3</strain>
    </source>
</reference>
<organism evidence="2 3">
    <name type="scientific">Anopheles maculatus</name>
    <dbReference type="NCBI Taxonomy" id="74869"/>
    <lineage>
        <taxon>Eukaryota</taxon>
        <taxon>Metazoa</taxon>
        <taxon>Ecdysozoa</taxon>
        <taxon>Arthropoda</taxon>
        <taxon>Hexapoda</taxon>
        <taxon>Insecta</taxon>
        <taxon>Pterygota</taxon>
        <taxon>Neoptera</taxon>
        <taxon>Endopterygota</taxon>
        <taxon>Diptera</taxon>
        <taxon>Nematocera</taxon>
        <taxon>Culicoidea</taxon>
        <taxon>Culicidae</taxon>
        <taxon>Anophelinae</taxon>
        <taxon>Anopheles</taxon>
        <taxon>Anopheles maculatus group</taxon>
    </lineage>
</organism>
<evidence type="ECO:0000313" key="2">
    <source>
        <dbReference type="EnsemblMetazoa" id="AMAM024092-PA"/>
    </source>
</evidence>